<accession>A0A5B8A249</accession>
<dbReference type="CDD" id="cd00144">
    <property type="entry name" value="MPP_PPP_family"/>
    <property type="match status" value="1"/>
</dbReference>
<dbReference type="Pfam" id="PF00149">
    <property type="entry name" value="Metallophos"/>
    <property type="match status" value="1"/>
</dbReference>
<sequence>MNLFVIGDVHGCYHTFQELLQHWQPQQELLIQLGDLMDRGNFSPETVALAMQLAADHPEQAVFLKGNHELGMLRHYTKIGGPTTWLNWGGNLTVQQYEKQPELLGPHLAWIQERPLVWQNDHVVVSHAGFADTPNPLSEANADGVLWRRGPLRNVGKLQVIGHTPTLDGEPLFDPEANALNIDTAAVYGRTLTGARISSTGELLQTLSIPTHAVDSERGR</sequence>
<evidence type="ECO:0000313" key="2">
    <source>
        <dbReference type="EMBL" id="QDA60272.1"/>
    </source>
</evidence>
<name>A0A5B8A249_9BACT</name>
<dbReference type="InterPro" id="IPR004843">
    <property type="entry name" value="Calcineurin-like_PHP"/>
</dbReference>
<keyword evidence="3" id="KW-1185">Reference proteome</keyword>
<reference evidence="2 3" key="1">
    <citation type="submission" date="2019-06" db="EMBL/GenBank/DDBJ databases">
        <authorList>
            <person name="Srinivasan S."/>
        </authorList>
    </citation>
    <scope>NUCLEOTIDE SEQUENCE [LARGE SCALE GENOMIC DNA]</scope>
    <source>
        <strain evidence="2 3">17J68-5</strain>
    </source>
</reference>
<dbReference type="PANTHER" id="PTHR42850:SF4">
    <property type="entry name" value="ZINC-DEPENDENT ENDOPOLYPHOSPHATASE"/>
    <property type="match status" value="1"/>
</dbReference>
<gene>
    <name evidence="2" type="ORF">FHG12_09170</name>
</gene>
<dbReference type="InterPro" id="IPR050126">
    <property type="entry name" value="Ap4A_hydrolase"/>
</dbReference>
<dbReference type="InterPro" id="IPR029052">
    <property type="entry name" value="Metallo-depent_PP-like"/>
</dbReference>
<dbReference type="EMBL" id="CP040896">
    <property type="protein sequence ID" value="QDA60272.1"/>
    <property type="molecule type" value="Genomic_DNA"/>
</dbReference>
<dbReference type="OrthoDB" id="9808081at2"/>
<dbReference type="KEGG" id="hyj:FHG12_09170"/>
<evidence type="ECO:0000259" key="1">
    <source>
        <dbReference type="Pfam" id="PF00149"/>
    </source>
</evidence>
<dbReference type="RefSeq" id="WP_139515450.1">
    <property type="nucleotide sequence ID" value="NZ_CP040896.1"/>
</dbReference>
<dbReference type="InterPro" id="IPR006186">
    <property type="entry name" value="Ser/Thr-sp_prot-phosphatase"/>
</dbReference>
<dbReference type="GO" id="GO:0005737">
    <property type="term" value="C:cytoplasm"/>
    <property type="evidence" value="ECO:0007669"/>
    <property type="project" value="TreeGrafter"/>
</dbReference>
<proteinExistence type="predicted"/>
<dbReference type="Proteomes" id="UP000305398">
    <property type="component" value="Chromosome"/>
</dbReference>
<feature type="domain" description="Calcineurin-like phosphoesterase" evidence="1">
    <location>
        <begin position="1"/>
        <end position="179"/>
    </location>
</feature>
<dbReference type="PANTHER" id="PTHR42850">
    <property type="entry name" value="METALLOPHOSPHOESTERASE"/>
    <property type="match status" value="1"/>
</dbReference>
<dbReference type="Gene3D" id="3.60.21.10">
    <property type="match status" value="1"/>
</dbReference>
<dbReference type="GO" id="GO:0016791">
    <property type="term" value="F:phosphatase activity"/>
    <property type="evidence" value="ECO:0007669"/>
    <property type="project" value="TreeGrafter"/>
</dbReference>
<dbReference type="SUPFAM" id="SSF56300">
    <property type="entry name" value="Metallo-dependent phosphatases"/>
    <property type="match status" value="1"/>
</dbReference>
<evidence type="ECO:0000313" key="3">
    <source>
        <dbReference type="Proteomes" id="UP000305398"/>
    </source>
</evidence>
<dbReference type="AlphaFoldDB" id="A0A5B8A249"/>
<organism evidence="2 3">
    <name type="scientific">Hymenobacter jejuensis</name>
    <dbReference type="NCBI Taxonomy" id="2502781"/>
    <lineage>
        <taxon>Bacteria</taxon>
        <taxon>Pseudomonadati</taxon>
        <taxon>Bacteroidota</taxon>
        <taxon>Cytophagia</taxon>
        <taxon>Cytophagales</taxon>
        <taxon>Hymenobacteraceae</taxon>
        <taxon>Hymenobacter</taxon>
    </lineage>
</organism>
<dbReference type="PRINTS" id="PR00114">
    <property type="entry name" value="STPHPHTASE"/>
</dbReference>
<protein>
    <submittedName>
        <fullName evidence="2">Serine/threonine protein phosphatase</fullName>
    </submittedName>
</protein>